<name>A0A0D9XBG6_9ORYZ</name>
<accession>A0A0D9XBG6</accession>
<dbReference type="Proteomes" id="UP000032180">
    <property type="component" value="Chromosome 9"/>
</dbReference>
<reference evidence="1" key="3">
    <citation type="submission" date="2015-04" db="UniProtKB">
        <authorList>
            <consortium name="EnsemblPlants"/>
        </authorList>
    </citation>
    <scope>IDENTIFICATION</scope>
</reference>
<dbReference type="EnsemblPlants" id="LPERR09G01030.1">
    <property type="protein sequence ID" value="LPERR09G01030.1"/>
    <property type="gene ID" value="LPERR09G01030"/>
</dbReference>
<sequence>METAKSSDACGDSFMELDDELCTFWRHTCTASCTRTKHHPIPIMSIMPDLESSRSANLDMATFVFLVQVLESLNST</sequence>
<reference evidence="2" key="2">
    <citation type="submission" date="2013-12" db="EMBL/GenBank/DDBJ databases">
        <authorList>
            <person name="Yu Y."/>
            <person name="Lee S."/>
            <person name="de Baynast K."/>
            <person name="Wissotski M."/>
            <person name="Liu L."/>
            <person name="Talag J."/>
            <person name="Goicoechea J."/>
            <person name="Angelova A."/>
            <person name="Jetty R."/>
            <person name="Kudrna D."/>
            <person name="Golser W."/>
            <person name="Rivera L."/>
            <person name="Zhang J."/>
            <person name="Wing R."/>
        </authorList>
    </citation>
    <scope>NUCLEOTIDE SEQUENCE</scope>
</reference>
<organism evidence="1 2">
    <name type="scientific">Leersia perrieri</name>
    <dbReference type="NCBI Taxonomy" id="77586"/>
    <lineage>
        <taxon>Eukaryota</taxon>
        <taxon>Viridiplantae</taxon>
        <taxon>Streptophyta</taxon>
        <taxon>Embryophyta</taxon>
        <taxon>Tracheophyta</taxon>
        <taxon>Spermatophyta</taxon>
        <taxon>Magnoliopsida</taxon>
        <taxon>Liliopsida</taxon>
        <taxon>Poales</taxon>
        <taxon>Poaceae</taxon>
        <taxon>BOP clade</taxon>
        <taxon>Oryzoideae</taxon>
        <taxon>Oryzeae</taxon>
        <taxon>Oryzinae</taxon>
        <taxon>Leersia</taxon>
    </lineage>
</organism>
<evidence type="ECO:0000313" key="2">
    <source>
        <dbReference type="Proteomes" id="UP000032180"/>
    </source>
</evidence>
<protein>
    <submittedName>
        <fullName evidence="1">Uncharacterized protein</fullName>
    </submittedName>
</protein>
<dbReference type="Gramene" id="LPERR09G01030.1">
    <property type="protein sequence ID" value="LPERR09G01030.1"/>
    <property type="gene ID" value="LPERR09G01030"/>
</dbReference>
<proteinExistence type="predicted"/>
<evidence type="ECO:0000313" key="1">
    <source>
        <dbReference type="EnsemblPlants" id="LPERR09G01030.1"/>
    </source>
</evidence>
<keyword evidence="2" id="KW-1185">Reference proteome</keyword>
<dbReference type="HOGENOM" id="CLU_2658060_0_0_1"/>
<reference evidence="1 2" key="1">
    <citation type="submission" date="2012-08" db="EMBL/GenBank/DDBJ databases">
        <title>Oryza genome evolution.</title>
        <authorList>
            <person name="Wing R.A."/>
        </authorList>
    </citation>
    <scope>NUCLEOTIDE SEQUENCE</scope>
</reference>
<dbReference type="AlphaFoldDB" id="A0A0D9XBG6"/>